<reference evidence="1" key="1">
    <citation type="submission" date="2017-08" db="EMBL/GenBank/DDBJ databases">
        <authorList>
            <person name="Imhoff J.F."/>
            <person name="Rahn T."/>
            <person name="Kuenzel S."/>
            <person name="Neulinger S.C."/>
        </authorList>
    </citation>
    <scope>NUCLEOTIDE SEQUENCE</scope>
    <source>
        <strain evidence="1">IM 151</strain>
    </source>
</reference>
<dbReference type="EMBL" id="NRRU01000135">
    <property type="protein sequence ID" value="MBK1715599.1"/>
    <property type="molecule type" value="Genomic_DNA"/>
</dbReference>
<feature type="non-terminal residue" evidence="1">
    <location>
        <position position="1"/>
    </location>
</feature>
<reference evidence="1" key="2">
    <citation type="journal article" date="2020" name="Microorganisms">
        <title>Osmotic Adaptation and Compatible Solute Biosynthesis of Phototrophic Bacteria as Revealed from Genome Analyses.</title>
        <authorList>
            <person name="Imhoff J.F."/>
            <person name="Rahn T."/>
            <person name="Kunzel S."/>
            <person name="Keller A."/>
            <person name="Neulinger S.C."/>
        </authorList>
    </citation>
    <scope>NUCLEOTIDE SEQUENCE</scope>
    <source>
        <strain evidence="1">IM 151</strain>
    </source>
</reference>
<sequence length="231" mass="24528">DGAAALAIAAAPPPLYPVRLPPAFSGRWRREGGGRDGEFVLDWSPGDGSYRLVLADDAGDGWASRGALGAHGLEPERLVERRRGRDRRAANFRRDVGRISYSGLEQQHALLPGAQDRLSWLAQLAAVVAAAPQRFVPGAAVELFVAGTRGDAALRRFEVVALEALELPAGPVPAALRLASAAPAPYEPKLEVWLDPARGWLPVRWRSEVAANGTVVEQRLLGTAAVTSAGP</sequence>
<evidence type="ECO:0000313" key="1">
    <source>
        <dbReference type="EMBL" id="MBK1715599.1"/>
    </source>
</evidence>
<evidence type="ECO:0008006" key="3">
    <source>
        <dbReference type="Google" id="ProtNLM"/>
    </source>
</evidence>
<dbReference type="Pfam" id="PF11306">
    <property type="entry name" value="DUF3108"/>
    <property type="match status" value="1"/>
</dbReference>
<proteinExistence type="predicted"/>
<keyword evidence="2" id="KW-1185">Reference proteome</keyword>
<evidence type="ECO:0000313" key="2">
    <source>
        <dbReference type="Proteomes" id="UP001041814"/>
    </source>
</evidence>
<accession>A0ABS1DZV3</accession>
<name>A0ABS1DZV3_RUBGE</name>
<dbReference type="Proteomes" id="UP001041814">
    <property type="component" value="Unassembled WGS sequence"/>
</dbReference>
<comment type="caution">
    <text evidence="1">The sequence shown here is derived from an EMBL/GenBank/DDBJ whole genome shotgun (WGS) entry which is preliminary data.</text>
</comment>
<gene>
    <name evidence="1" type="ORF">CKO43_22885</name>
</gene>
<dbReference type="InterPro" id="IPR021457">
    <property type="entry name" value="DUF3108"/>
</dbReference>
<organism evidence="1 2">
    <name type="scientific">Rubrivivax gelatinosus</name>
    <name type="common">Rhodocyclus gelatinosus</name>
    <name type="synonym">Rhodopseudomonas gelatinosa</name>
    <dbReference type="NCBI Taxonomy" id="28068"/>
    <lineage>
        <taxon>Bacteria</taxon>
        <taxon>Pseudomonadati</taxon>
        <taxon>Pseudomonadota</taxon>
        <taxon>Betaproteobacteria</taxon>
        <taxon>Burkholderiales</taxon>
        <taxon>Sphaerotilaceae</taxon>
        <taxon>Rubrivivax</taxon>
    </lineage>
</organism>
<protein>
    <recommendedName>
        <fullName evidence="3">DUF3108 domain-containing protein</fullName>
    </recommendedName>
</protein>